<dbReference type="EMBL" id="AY942842">
    <property type="protein sequence ID" value="AAX81540.1"/>
    <property type="molecule type" value="mRNA"/>
</dbReference>
<sequence length="96" mass="11173">MSLNEKKYSVDNYQQLKELVEKFEKTNRIFILFSGSKDSNGISWCPDCVEAEKPLDESLKCSFPSDGIFIYCQVGSKTEFDISQFHFQFDLVFILH</sequence>
<dbReference type="InterPro" id="IPR036249">
    <property type="entry name" value="Thioredoxin-like_sf"/>
</dbReference>
<dbReference type="InterPro" id="IPR010357">
    <property type="entry name" value="TXNDC17_dom"/>
</dbReference>
<name>Q56J79_9BILA</name>
<evidence type="ECO:0000256" key="1">
    <source>
        <dbReference type="ARBA" id="ARBA00008987"/>
    </source>
</evidence>
<reference evidence="4" key="1">
    <citation type="journal article" date="2005" name="Mol. Biol. Evol.">
        <title>Spliced leader RNA-mediated trans-splicing in phylum Rotifera.</title>
        <authorList>
            <person name="Pouchkina-Stantcheva N.N."/>
            <person name="Tunnacliffe A."/>
        </authorList>
    </citation>
    <scope>NUCLEOTIDE SEQUENCE</scope>
</reference>
<dbReference type="SUPFAM" id="SSF52833">
    <property type="entry name" value="Thioredoxin-like"/>
    <property type="match status" value="1"/>
</dbReference>
<dbReference type="InterPro" id="IPR045108">
    <property type="entry name" value="TXNDC17-like"/>
</dbReference>
<feature type="non-terminal residue" evidence="4">
    <location>
        <position position="96"/>
    </location>
</feature>
<accession>Q56J79</accession>
<comment type="similarity">
    <text evidence="1">Belongs to the thioredoxin family.</text>
</comment>
<dbReference type="GO" id="GO:0047134">
    <property type="term" value="F:protein-disulfide reductase [NAD(P)H] activity"/>
    <property type="evidence" value="ECO:0007669"/>
    <property type="project" value="InterPro"/>
</dbReference>
<dbReference type="Gene3D" id="3.40.30.10">
    <property type="entry name" value="Glutaredoxin"/>
    <property type="match status" value="1"/>
</dbReference>
<dbReference type="Pfam" id="PF06110">
    <property type="entry name" value="TXD17-like_Trx"/>
    <property type="match status" value="1"/>
</dbReference>
<organism evidence="4">
    <name type="scientific">Philodina sp. NPS-2005</name>
    <dbReference type="NCBI Taxonomy" id="317012"/>
    <lineage>
        <taxon>Eukaryota</taxon>
        <taxon>Metazoa</taxon>
        <taxon>Spiralia</taxon>
        <taxon>Gnathifera</taxon>
        <taxon>Rotifera</taxon>
        <taxon>Eurotatoria</taxon>
        <taxon>Bdelloidea</taxon>
        <taxon>Philodinida</taxon>
        <taxon>Philodinidae</taxon>
        <taxon>Philodina</taxon>
    </lineage>
</organism>
<evidence type="ECO:0000259" key="3">
    <source>
        <dbReference type="Pfam" id="PF06110"/>
    </source>
</evidence>
<dbReference type="AlphaFoldDB" id="Q56J79"/>
<proteinExistence type="evidence at transcript level"/>
<evidence type="ECO:0000313" key="4">
    <source>
        <dbReference type="EMBL" id="AAX81540.1"/>
    </source>
</evidence>
<dbReference type="PANTHER" id="PTHR12452">
    <property type="entry name" value="42-9-9 PROTEIN-RELATED"/>
    <property type="match status" value="1"/>
</dbReference>
<feature type="domain" description="Thioredoxin" evidence="3">
    <location>
        <begin position="10"/>
        <end position="89"/>
    </location>
</feature>
<evidence type="ECO:0000256" key="2">
    <source>
        <dbReference type="ARBA" id="ARBA00016949"/>
    </source>
</evidence>
<dbReference type="PANTHER" id="PTHR12452:SF0">
    <property type="entry name" value="THIOREDOXIN DOMAIN-CONTAINING PROTEIN 17"/>
    <property type="match status" value="1"/>
</dbReference>
<protein>
    <recommendedName>
        <fullName evidence="2">Thioredoxin domain-containing protein 17</fullName>
    </recommendedName>
</protein>
<dbReference type="GO" id="GO:0005829">
    <property type="term" value="C:cytosol"/>
    <property type="evidence" value="ECO:0007669"/>
    <property type="project" value="TreeGrafter"/>
</dbReference>